<feature type="region of interest" description="Disordered" evidence="1">
    <location>
        <begin position="1"/>
        <end position="27"/>
    </location>
</feature>
<dbReference type="EMBL" id="BRXU01000081">
    <property type="protein sequence ID" value="GLC63045.1"/>
    <property type="molecule type" value="Genomic_DNA"/>
</dbReference>
<feature type="compositionally biased region" description="Acidic residues" evidence="1">
    <location>
        <begin position="175"/>
        <end position="185"/>
    </location>
</feature>
<organism evidence="2 3">
    <name type="scientific">Pleodorina starrii</name>
    <dbReference type="NCBI Taxonomy" id="330485"/>
    <lineage>
        <taxon>Eukaryota</taxon>
        <taxon>Viridiplantae</taxon>
        <taxon>Chlorophyta</taxon>
        <taxon>core chlorophytes</taxon>
        <taxon>Chlorophyceae</taxon>
        <taxon>CS clade</taxon>
        <taxon>Chlamydomonadales</taxon>
        <taxon>Volvocaceae</taxon>
        <taxon>Pleodorina</taxon>
    </lineage>
</organism>
<evidence type="ECO:0000313" key="2">
    <source>
        <dbReference type="EMBL" id="GLC63045.1"/>
    </source>
</evidence>
<proteinExistence type="predicted"/>
<keyword evidence="3" id="KW-1185">Reference proteome</keyword>
<reference evidence="2 3" key="1">
    <citation type="journal article" date="2023" name="Commun. Biol.">
        <title>Reorganization of the ancestral sex-determining regions during the evolution of trioecy in Pleodorina starrii.</title>
        <authorList>
            <person name="Takahashi K."/>
            <person name="Suzuki S."/>
            <person name="Kawai-Toyooka H."/>
            <person name="Yamamoto K."/>
            <person name="Hamaji T."/>
            <person name="Ootsuki R."/>
            <person name="Yamaguchi H."/>
            <person name="Kawachi M."/>
            <person name="Higashiyama T."/>
            <person name="Nozaki H."/>
        </authorList>
    </citation>
    <scope>NUCLEOTIDE SEQUENCE [LARGE SCALE GENOMIC DNA]</scope>
    <source>
        <strain evidence="2 3">NIES-4479</strain>
    </source>
</reference>
<accession>A0A9W6FCA6</accession>
<evidence type="ECO:0000256" key="1">
    <source>
        <dbReference type="SAM" id="MobiDB-lite"/>
    </source>
</evidence>
<gene>
    <name evidence="2" type="primary">PLESTB004200</name>
    <name evidence="2" type="ORF">PLESTB_001975000</name>
</gene>
<sequence length="196" mass="20973">MKPQVAGAAEGSAAHSQTDQARDNAGAAAQQLISGQQVQARMHEAVHWTGTVETVAVPLGVVWIREDGLGERKLLDLREYQEMPFMDSKISVLADIDMDGTYVNLVVTGHLTETNQQGLHPLIRQARALAPHESIRADPRGAENVEDNAVESLRWAIDHEHDTGPAAGSVDILLPDEESSQDDLDSGATLATGAVA</sequence>
<comment type="caution">
    <text evidence="2">The sequence shown here is derived from an EMBL/GenBank/DDBJ whole genome shotgun (WGS) entry which is preliminary data.</text>
</comment>
<dbReference type="Proteomes" id="UP001165080">
    <property type="component" value="Unassembled WGS sequence"/>
</dbReference>
<protein>
    <submittedName>
        <fullName evidence="2">Uncharacterized protein</fullName>
    </submittedName>
</protein>
<name>A0A9W6FCA6_9CHLO</name>
<evidence type="ECO:0000313" key="3">
    <source>
        <dbReference type="Proteomes" id="UP001165080"/>
    </source>
</evidence>
<feature type="region of interest" description="Disordered" evidence="1">
    <location>
        <begin position="175"/>
        <end position="196"/>
    </location>
</feature>
<dbReference type="AlphaFoldDB" id="A0A9W6FCA6"/>